<comment type="caution">
    <text evidence="8">The sequence shown here is derived from an EMBL/GenBank/DDBJ whole genome shotgun (WGS) entry which is preliminary data.</text>
</comment>
<feature type="domain" description="POTRA" evidence="7">
    <location>
        <begin position="64"/>
        <end position="128"/>
    </location>
</feature>
<dbReference type="PATRIC" id="fig|1125699.3.peg.779"/>
<dbReference type="InterPro" id="IPR013685">
    <property type="entry name" value="POTRA_FtsQ_type"/>
</dbReference>
<dbReference type="EMBL" id="ATFF01000006">
    <property type="protein sequence ID" value="EPF30449.1"/>
    <property type="molecule type" value="Genomic_DNA"/>
</dbReference>
<keyword evidence="9" id="KW-1185">Reference proteome</keyword>
<dbReference type="AlphaFoldDB" id="S3L0Z7"/>
<dbReference type="PANTHER" id="PTHR37820:SF1">
    <property type="entry name" value="CELL DIVISION PROTEIN FTSQ"/>
    <property type="match status" value="1"/>
</dbReference>
<keyword evidence="5" id="KW-0131">Cell cycle</keyword>
<feature type="transmembrane region" description="Helical" evidence="6">
    <location>
        <begin position="34"/>
        <end position="56"/>
    </location>
</feature>
<dbReference type="HOGENOM" id="CLU_069614_0_0_12"/>
<keyword evidence="4 6" id="KW-1133">Transmembrane helix</keyword>
<dbReference type="GO" id="GO:0005886">
    <property type="term" value="C:plasma membrane"/>
    <property type="evidence" value="ECO:0007669"/>
    <property type="project" value="TreeGrafter"/>
</dbReference>
<keyword evidence="1" id="KW-1003">Cell membrane</keyword>
<evidence type="ECO:0000259" key="7">
    <source>
        <dbReference type="Pfam" id="PF08478"/>
    </source>
</evidence>
<dbReference type="RefSeq" id="WP_016525060.1">
    <property type="nucleotide sequence ID" value="NZ_KE332518.1"/>
</dbReference>
<proteinExistence type="predicted"/>
<gene>
    <name evidence="8" type="ORF">HMPREF9194_00766</name>
</gene>
<evidence type="ECO:0000256" key="5">
    <source>
        <dbReference type="ARBA" id="ARBA00023306"/>
    </source>
</evidence>
<keyword evidence="3 6" id="KW-0812">Transmembrane</keyword>
<name>S3L0Z7_TREMA</name>
<dbReference type="PANTHER" id="PTHR37820">
    <property type="entry name" value="CELL DIVISION PROTEIN DIVIB"/>
    <property type="match status" value="1"/>
</dbReference>
<evidence type="ECO:0000256" key="6">
    <source>
        <dbReference type="SAM" id="Phobius"/>
    </source>
</evidence>
<evidence type="ECO:0000256" key="2">
    <source>
        <dbReference type="ARBA" id="ARBA00022618"/>
    </source>
</evidence>
<dbReference type="Proteomes" id="UP000014541">
    <property type="component" value="Unassembled WGS sequence"/>
</dbReference>
<sequence>MSENYMYSDFTPYYPNENEQRPDVKAKTKSKITVLKVLVFLLGAVLVLEGLLYLVVIPATSQVRVTFIGLQNLRAEDLGKKLSLHCDSRWIGFDTAVAVAQLSSYGAIESVSVEKRFPDKVFVKIKERIPVAVTLAEVNGKTCPVQIDKNGVLFKSDGTVPPSSLPLISGLEADSFFDGMHLDSKYRSLLERVSLIQDSNPAYFSAVSEIKVLPKEYGNYELALYPLYSKVRVLTDRNLCESALQSMMLVLEMVKGLRPNVSEVDLRYGAVSYKLHS</sequence>
<dbReference type="eggNOG" id="COG1589">
    <property type="taxonomic scope" value="Bacteria"/>
</dbReference>
<accession>S3L0Z7</accession>
<keyword evidence="6" id="KW-0472">Membrane</keyword>
<protein>
    <recommendedName>
        <fullName evidence="7">POTRA domain-containing protein</fullName>
    </recommendedName>
</protein>
<dbReference type="GO" id="GO:0051301">
    <property type="term" value="P:cell division"/>
    <property type="evidence" value="ECO:0007669"/>
    <property type="project" value="UniProtKB-KW"/>
</dbReference>
<evidence type="ECO:0000313" key="8">
    <source>
        <dbReference type="EMBL" id="EPF30449.1"/>
    </source>
</evidence>
<evidence type="ECO:0000256" key="1">
    <source>
        <dbReference type="ARBA" id="ARBA00022475"/>
    </source>
</evidence>
<evidence type="ECO:0000313" key="9">
    <source>
        <dbReference type="Proteomes" id="UP000014541"/>
    </source>
</evidence>
<dbReference type="Pfam" id="PF08478">
    <property type="entry name" value="POTRA_1"/>
    <property type="match status" value="1"/>
</dbReference>
<dbReference type="Gene3D" id="3.10.20.310">
    <property type="entry name" value="membrane protein fhac"/>
    <property type="match status" value="1"/>
</dbReference>
<dbReference type="STRING" id="1125699.HMPREF9194_00766"/>
<evidence type="ECO:0000256" key="3">
    <source>
        <dbReference type="ARBA" id="ARBA00022692"/>
    </source>
</evidence>
<evidence type="ECO:0000256" key="4">
    <source>
        <dbReference type="ARBA" id="ARBA00022989"/>
    </source>
</evidence>
<dbReference type="InterPro" id="IPR050487">
    <property type="entry name" value="FtsQ_DivIB"/>
</dbReference>
<organism evidence="8 9">
    <name type="scientific">Treponema maltophilum ATCC 51939</name>
    <dbReference type="NCBI Taxonomy" id="1125699"/>
    <lineage>
        <taxon>Bacteria</taxon>
        <taxon>Pseudomonadati</taxon>
        <taxon>Spirochaetota</taxon>
        <taxon>Spirochaetia</taxon>
        <taxon>Spirochaetales</taxon>
        <taxon>Treponemataceae</taxon>
        <taxon>Treponema</taxon>
    </lineage>
</organism>
<reference evidence="8 9" key="1">
    <citation type="submission" date="2013-04" db="EMBL/GenBank/DDBJ databases">
        <title>The Genome Sequence of Treponema maltophilum ATCC 51939.</title>
        <authorList>
            <consortium name="The Broad Institute Genomics Platform"/>
            <person name="Earl A."/>
            <person name="Ward D."/>
            <person name="Feldgarden M."/>
            <person name="Gevers D."/>
            <person name="Leonetti C."/>
            <person name="Blanton J.M."/>
            <person name="Dewhirst F.E."/>
            <person name="Izard J."/>
            <person name="Walker B."/>
            <person name="Young S."/>
            <person name="Zeng Q."/>
            <person name="Gargeya S."/>
            <person name="Fitzgerald M."/>
            <person name="Haas B."/>
            <person name="Abouelleil A."/>
            <person name="Allen A.W."/>
            <person name="Alvarado L."/>
            <person name="Arachchi H.M."/>
            <person name="Berlin A.M."/>
            <person name="Chapman S.B."/>
            <person name="Gainer-Dewar J."/>
            <person name="Goldberg J."/>
            <person name="Griggs A."/>
            <person name="Gujja S."/>
            <person name="Hansen M."/>
            <person name="Howarth C."/>
            <person name="Imamovic A."/>
            <person name="Ireland A."/>
            <person name="Larimer J."/>
            <person name="McCowan C."/>
            <person name="Murphy C."/>
            <person name="Pearson M."/>
            <person name="Poon T.W."/>
            <person name="Priest M."/>
            <person name="Roberts A."/>
            <person name="Saif S."/>
            <person name="Shea T."/>
            <person name="Sisk P."/>
            <person name="Sykes S."/>
            <person name="Wortman J."/>
            <person name="Nusbaum C."/>
            <person name="Birren B."/>
        </authorList>
    </citation>
    <scope>NUCLEOTIDE SEQUENCE [LARGE SCALE GENOMIC DNA]</scope>
    <source>
        <strain evidence="8 9">ATCC 51939</strain>
    </source>
</reference>
<dbReference type="OrthoDB" id="370362at2"/>
<keyword evidence="2" id="KW-0132">Cell division</keyword>